<feature type="compositionally biased region" description="Polar residues" evidence="3">
    <location>
        <begin position="336"/>
        <end position="347"/>
    </location>
</feature>
<feature type="compositionally biased region" description="Basic and acidic residues" evidence="3">
    <location>
        <begin position="348"/>
        <end position="359"/>
    </location>
</feature>
<feature type="domain" description="CUB" evidence="5">
    <location>
        <begin position="99"/>
        <end position="216"/>
    </location>
</feature>
<evidence type="ECO:0000256" key="1">
    <source>
        <dbReference type="ARBA" id="ARBA00023157"/>
    </source>
</evidence>
<keyword evidence="4" id="KW-0472">Membrane</keyword>
<keyword evidence="4" id="KW-0812">Transmembrane</keyword>
<keyword evidence="6" id="KW-1185">Reference proteome</keyword>
<evidence type="ECO:0000313" key="7">
    <source>
        <dbReference type="WBParaSite" id="nRc.2.0.1.t32668-RA"/>
    </source>
</evidence>
<name>A0A915K1I8_ROMCU</name>
<feature type="transmembrane region" description="Helical" evidence="4">
    <location>
        <begin position="249"/>
        <end position="271"/>
    </location>
</feature>
<dbReference type="Proteomes" id="UP000887565">
    <property type="component" value="Unplaced"/>
</dbReference>
<keyword evidence="4" id="KW-1133">Transmembrane helix</keyword>
<evidence type="ECO:0000256" key="4">
    <source>
        <dbReference type="SAM" id="Phobius"/>
    </source>
</evidence>
<evidence type="ECO:0000256" key="3">
    <source>
        <dbReference type="SAM" id="MobiDB-lite"/>
    </source>
</evidence>
<feature type="region of interest" description="Disordered" evidence="3">
    <location>
        <begin position="336"/>
        <end position="359"/>
    </location>
</feature>
<organism evidence="6 7">
    <name type="scientific">Romanomermis culicivorax</name>
    <name type="common">Nematode worm</name>
    <dbReference type="NCBI Taxonomy" id="13658"/>
    <lineage>
        <taxon>Eukaryota</taxon>
        <taxon>Metazoa</taxon>
        <taxon>Ecdysozoa</taxon>
        <taxon>Nematoda</taxon>
        <taxon>Enoplea</taxon>
        <taxon>Dorylaimia</taxon>
        <taxon>Mermithida</taxon>
        <taxon>Mermithoidea</taxon>
        <taxon>Mermithidae</taxon>
        <taxon>Romanomermis</taxon>
    </lineage>
</organism>
<reference evidence="7" key="1">
    <citation type="submission" date="2022-11" db="UniProtKB">
        <authorList>
            <consortium name="WormBaseParasite"/>
        </authorList>
    </citation>
    <scope>IDENTIFICATION</scope>
</reference>
<comment type="caution">
    <text evidence="2">Lacks conserved residue(s) required for the propagation of feature annotation.</text>
</comment>
<dbReference type="WBParaSite" id="nRc.2.0.1.t32668-RA">
    <property type="protein sequence ID" value="nRc.2.0.1.t32668-RA"/>
    <property type="gene ID" value="nRc.2.0.1.g32668"/>
</dbReference>
<accession>A0A915K1I8</accession>
<sequence>MELMVDKNAIKCQPEVKYGGGFQVNPMLNSTLILDVLTFPNIPKLNMAFFVIFIVWSSIWAETLCNGSDNLIDDHDKIGWKTTNESDDNGLFSDAADKCTTDEEIFLNDTMSVKYLTPPGYPNTSYPNVECMWTITRGHEERCTFGYVEIGLGLRESKFKNDSHYVRVRICSDLKANKTFQSIANRIYIRYVSKPYLTTIDRWGEIRGFRLEYSLMKDARYSSEFGERKKSTNSTDFERKNTGGGVPSVVIVLLLFTFGVIPTSFCLFYVWRSKKRSQFTLHTSDNKVVPRIVVQRRRGSSASSIVENSGGPFLNVTLDLNDMSLHSFSIHSDNSAVNLHTDPPSQHQDAKLHPDHNNR</sequence>
<evidence type="ECO:0000256" key="2">
    <source>
        <dbReference type="PROSITE-ProRule" id="PRU00059"/>
    </source>
</evidence>
<evidence type="ECO:0000259" key="5">
    <source>
        <dbReference type="PROSITE" id="PS01180"/>
    </source>
</evidence>
<dbReference type="InterPro" id="IPR000859">
    <property type="entry name" value="CUB_dom"/>
</dbReference>
<dbReference type="Gene3D" id="2.60.120.290">
    <property type="entry name" value="Spermadhesin, CUB domain"/>
    <property type="match status" value="1"/>
</dbReference>
<dbReference type="PROSITE" id="PS01180">
    <property type="entry name" value="CUB"/>
    <property type="match status" value="1"/>
</dbReference>
<protein>
    <submittedName>
        <fullName evidence="7">CUB domain-containing protein</fullName>
    </submittedName>
</protein>
<keyword evidence="1" id="KW-1015">Disulfide bond</keyword>
<proteinExistence type="predicted"/>
<dbReference type="InterPro" id="IPR035914">
    <property type="entry name" value="Sperma_CUB_dom_sf"/>
</dbReference>
<dbReference type="SUPFAM" id="SSF49854">
    <property type="entry name" value="Spermadhesin, CUB domain"/>
    <property type="match status" value="1"/>
</dbReference>
<dbReference type="CDD" id="cd00041">
    <property type="entry name" value="CUB"/>
    <property type="match status" value="1"/>
</dbReference>
<evidence type="ECO:0000313" key="6">
    <source>
        <dbReference type="Proteomes" id="UP000887565"/>
    </source>
</evidence>
<dbReference type="AlphaFoldDB" id="A0A915K1I8"/>